<sequence length="162" mass="18360">WMEEFKNDMLPEKDARYVTVKEVVHHLIECNKDIPGISEINWIIHVVDSPDINAFVLPNGQVFIFTGLLNSVTDIHQLSFLLGHEIAHAVLGHAVEKASLAHLLDFLGLIFLTMIWAICPRDSLALLGQWIQSKLQEFMFDRPYSRTLEAEADEIGLQLAAK</sequence>
<proteinExistence type="inferred from homology"/>
<keyword evidence="24" id="KW-1185">Reference proteome</keyword>
<keyword evidence="3 21" id="KW-0645">Protease</keyword>
<dbReference type="AlphaFoldDB" id="A0A5N4DE56"/>
<keyword evidence="6" id="KW-0999">Mitochondrion inner membrane</keyword>
<dbReference type="GO" id="GO:0034982">
    <property type="term" value="P:mitochondrial protein processing"/>
    <property type="evidence" value="ECO:0007669"/>
    <property type="project" value="TreeGrafter"/>
</dbReference>
<dbReference type="GO" id="GO:0008289">
    <property type="term" value="F:lipid binding"/>
    <property type="evidence" value="ECO:0007669"/>
    <property type="project" value="UniProtKB-KW"/>
</dbReference>
<keyword evidence="8" id="KW-0068">Autocatalytic cleavage</keyword>
<evidence type="ECO:0000256" key="14">
    <source>
        <dbReference type="ARBA" id="ARBA00023128"/>
    </source>
</evidence>
<dbReference type="PANTHER" id="PTHR22726:SF1">
    <property type="entry name" value="METALLOENDOPEPTIDASE OMA1, MITOCHONDRIAL"/>
    <property type="match status" value="1"/>
</dbReference>
<organism evidence="23 24">
    <name type="scientific">Camelus dromedarius</name>
    <name type="common">Dromedary</name>
    <name type="synonym">Arabian camel</name>
    <dbReference type="NCBI Taxonomy" id="9838"/>
    <lineage>
        <taxon>Eukaryota</taxon>
        <taxon>Metazoa</taxon>
        <taxon>Chordata</taxon>
        <taxon>Craniata</taxon>
        <taxon>Vertebrata</taxon>
        <taxon>Euteleostomi</taxon>
        <taxon>Mammalia</taxon>
        <taxon>Eutheria</taxon>
        <taxon>Laurasiatheria</taxon>
        <taxon>Artiodactyla</taxon>
        <taxon>Tylopoda</taxon>
        <taxon>Camelidae</taxon>
        <taxon>Camelus</taxon>
    </lineage>
</organism>
<comment type="subcellular location">
    <subcellularLocation>
        <location evidence="1">Mitochondrion inner membrane</location>
        <topology evidence="1">Single-pass membrane protein</topology>
    </subcellularLocation>
</comment>
<dbReference type="GO" id="GO:0004222">
    <property type="term" value="F:metalloendopeptidase activity"/>
    <property type="evidence" value="ECO:0007669"/>
    <property type="project" value="InterPro"/>
</dbReference>
<keyword evidence="5" id="KW-0479">Metal-binding</keyword>
<evidence type="ECO:0000256" key="5">
    <source>
        <dbReference type="ARBA" id="ARBA00022723"/>
    </source>
</evidence>
<keyword evidence="10" id="KW-0809">Transit peptide</keyword>
<keyword evidence="16" id="KW-0865">Zymogen</keyword>
<dbReference type="FunFam" id="3.30.2010.10:FF:000009">
    <property type="entry name" value="metalloendopeptidase OMA1, mitochondrial isoform X1"/>
    <property type="match status" value="1"/>
</dbReference>
<dbReference type="GO" id="GO:0006515">
    <property type="term" value="P:protein quality control for misfolded or incompletely synthesized proteins"/>
    <property type="evidence" value="ECO:0007669"/>
    <property type="project" value="TreeGrafter"/>
</dbReference>
<feature type="non-terminal residue" evidence="23">
    <location>
        <position position="162"/>
    </location>
</feature>
<dbReference type="Gene3D" id="3.30.2010.10">
    <property type="entry name" value="Metalloproteases ('zincins'), catalytic domain"/>
    <property type="match status" value="1"/>
</dbReference>
<keyword evidence="17" id="KW-1015">Disulfide bond</keyword>
<evidence type="ECO:0000256" key="2">
    <source>
        <dbReference type="ARBA" id="ARBA00011182"/>
    </source>
</evidence>
<dbReference type="STRING" id="9838.ENSCDRP00005020286"/>
<dbReference type="InterPro" id="IPR051156">
    <property type="entry name" value="Mito/Outer_Membr_Metalloprot"/>
</dbReference>
<accession>A0A5N4DE56</accession>
<evidence type="ECO:0000256" key="21">
    <source>
        <dbReference type="RuleBase" id="RU003983"/>
    </source>
</evidence>
<evidence type="ECO:0000313" key="24">
    <source>
        <dbReference type="Proteomes" id="UP000299084"/>
    </source>
</evidence>
<comment type="similarity">
    <text evidence="18 21">Belongs to the peptidase M48 family.</text>
</comment>
<evidence type="ECO:0000313" key="23">
    <source>
        <dbReference type="EMBL" id="KAB1269346.1"/>
    </source>
</evidence>
<gene>
    <name evidence="23" type="ORF">Cadr_000013992</name>
</gene>
<evidence type="ECO:0000256" key="3">
    <source>
        <dbReference type="ARBA" id="ARBA00022670"/>
    </source>
</evidence>
<protein>
    <recommendedName>
        <fullName evidence="19">Metalloendopeptidase OMA1, mitochondrial</fullName>
    </recommendedName>
    <alternativeName>
        <fullName evidence="20">Overlapping with the m-AAA protease 1 homolog</fullName>
    </alternativeName>
</protein>
<dbReference type="Pfam" id="PF01435">
    <property type="entry name" value="Peptidase_M48"/>
    <property type="match status" value="1"/>
</dbReference>
<name>A0A5N4DE56_CAMDR</name>
<evidence type="ECO:0000256" key="10">
    <source>
        <dbReference type="ARBA" id="ARBA00022946"/>
    </source>
</evidence>
<keyword evidence="4" id="KW-0812">Transmembrane</keyword>
<dbReference type="PANTHER" id="PTHR22726">
    <property type="entry name" value="METALLOENDOPEPTIDASE OMA1"/>
    <property type="match status" value="1"/>
</dbReference>
<comment type="cofactor">
    <cofactor evidence="21">
        <name>Zn(2+)</name>
        <dbReference type="ChEBI" id="CHEBI:29105"/>
    </cofactor>
    <text evidence="21">Binds 1 zinc ion per subunit.</text>
</comment>
<evidence type="ECO:0000256" key="7">
    <source>
        <dbReference type="ARBA" id="ARBA00022801"/>
    </source>
</evidence>
<evidence type="ECO:0000256" key="15">
    <source>
        <dbReference type="ARBA" id="ARBA00023136"/>
    </source>
</evidence>
<feature type="non-terminal residue" evidence="23">
    <location>
        <position position="1"/>
    </location>
</feature>
<dbReference type="GO" id="GO:0005743">
    <property type="term" value="C:mitochondrial inner membrane"/>
    <property type="evidence" value="ECO:0007669"/>
    <property type="project" value="UniProtKB-SubCell"/>
</dbReference>
<dbReference type="GO" id="GO:0046872">
    <property type="term" value="F:metal ion binding"/>
    <property type="evidence" value="ECO:0007669"/>
    <property type="project" value="UniProtKB-KW"/>
</dbReference>
<evidence type="ECO:0000256" key="4">
    <source>
        <dbReference type="ARBA" id="ARBA00022692"/>
    </source>
</evidence>
<keyword evidence="14" id="KW-0496">Mitochondrion</keyword>
<reference evidence="23 24" key="1">
    <citation type="journal article" date="2019" name="Mol. Ecol. Resour.">
        <title>Improving Illumina assemblies with Hi-C and long reads: an example with the North African dromedary.</title>
        <authorList>
            <person name="Elbers J.P."/>
            <person name="Rogers M.F."/>
            <person name="Perelman P.L."/>
            <person name="Proskuryakova A.A."/>
            <person name="Serdyukova N.A."/>
            <person name="Johnson W.E."/>
            <person name="Horin P."/>
            <person name="Corander J."/>
            <person name="Murphy D."/>
            <person name="Burger P.A."/>
        </authorList>
    </citation>
    <scope>NUCLEOTIDE SEQUENCE [LARGE SCALE GENOMIC DNA]</scope>
    <source>
        <strain evidence="23">Drom800</strain>
        <tissue evidence="23">Blood</tissue>
    </source>
</reference>
<keyword evidence="13" id="KW-0446">Lipid-binding</keyword>
<keyword evidence="15" id="KW-0472">Membrane</keyword>
<evidence type="ECO:0000256" key="19">
    <source>
        <dbReference type="ARBA" id="ARBA00040360"/>
    </source>
</evidence>
<evidence type="ECO:0000256" key="8">
    <source>
        <dbReference type="ARBA" id="ARBA00022813"/>
    </source>
</evidence>
<keyword evidence="9 21" id="KW-0862">Zinc</keyword>
<evidence type="ECO:0000256" key="18">
    <source>
        <dbReference type="ARBA" id="ARBA00038233"/>
    </source>
</evidence>
<keyword evidence="12 21" id="KW-0482">Metalloprotease</keyword>
<evidence type="ECO:0000256" key="13">
    <source>
        <dbReference type="ARBA" id="ARBA00023121"/>
    </source>
</evidence>
<comment type="caution">
    <text evidence="23">The sequence shown here is derived from an EMBL/GenBank/DDBJ whole genome shotgun (WGS) entry which is preliminary data.</text>
</comment>
<keyword evidence="7 21" id="KW-0378">Hydrolase</keyword>
<evidence type="ECO:0000256" key="16">
    <source>
        <dbReference type="ARBA" id="ARBA00023145"/>
    </source>
</evidence>
<evidence type="ECO:0000256" key="20">
    <source>
        <dbReference type="ARBA" id="ARBA00042978"/>
    </source>
</evidence>
<evidence type="ECO:0000256" key="17">
    <source>
        <dbReference type="ARBA" id="ARBA00023157"/>
    </source>
</evidence>
<comment type="subunit">
    <text evidence="2">Homooligomer.</text>
</comment>
<evidence type="ECO:0000256" key="11">
    <source>
        <dbReference type="ARBA" id="ARBA00022989"/>
    </source>
</evidence>
<feature type="domain" description="Peptidase M48" evidence="22">
    <location>
        <begin position="19"/>
        <end position="162"/>
    </location>
</feature>
<evidence type="ECO:0000256" key="6">
    <source>
        <dbReference type="ARBA" id="ARBA00022792"/>
    </source>
</evidence>
<evidence type="ECO:0000256" key="9">
    <source>
        <dbReference type="ARBA" id="ARBA00022833"/>
    </source>
</evidence>
<dbReference type="InterPro" id="IPR001915">
    <property type="entry name" value="Peptidase_M48"/>
</dbReference>
<evidence type="ECO:0000256" key="1">
    <source>
        <dbReference type="ARBA" id="ARBA00004434"/>
    </source>
</evidence>
<dbReference type="EMBL" id="JWIN03000013">
    <property type="protein sequence ID" value="KAB1269346.1"/>
    <property type="molecule type" value="Genomic_DNA"/>
</dbReference>
<keyword evidence="11" id="KW-1133">Transmembrane helix</keyword>
<evidence type="ECO:0000256" key="12">
    <source>
        <dbReference type="ARBA" id="ARBA00023049"/>
    </source>
</evidence>
<evidence type="ECO:0000259" key="22">
    <source>
        <dbReference type="Pfam" id="PF01435"/>
    </source>
</evidence>
<dbReference type="CDD" id="cd07331">
    <property type="entry name" value="M48C_Oma1_like"/>
    <property type="match status" value="1"/>
</dbReference>
<dbReference type="Proteomes" id="UP000299084">
    <property type="component" value="Unassembled WGS sequence"/>
</dbReference>